<dbReference type="EMBL" id="LJGT01000041">
    <property type="protein sequence ID" value="OEU86061.1"/>
    <property type="molecule type" value="Genomic_DNA"/>
</dbReference>
<feature type="region of interest" description="Disordered" evidence="1">
    <location>
        <begin position="168"/>
        <end position="188"/>
    </location>
</feature>
<dbReference type="RefSeq" id="WP_070010529.1">
    <property type="nucleotide sequence ID" value="NZ_LJGS01000039.1"/>
</dbReference>
<dbReference type="Pfam" id="PF13279">
    <property type="entry name" value="4HBT_2"/>
    <property type="match status" value="1"/>
</dbReference>
<accession>A0A1E7JHX9</accession>
<proteinExistence type="predicted"/>
<dbReference type="CDD" id="cd00586">
    <property type="entry name" value="4HBT"/>
    <property type="match status" value="1"/>
</dbReference>
<organism evidence="2 3">
    <name type="scientific">Streptomyces abyssalis</name>
    <dbReference type="NCBI Taxonomy" id="933944"/>
    <lineage>
        <taxon>Bacteria</taxon>
        <taxon>Bacillati</taxon>
        <taxon>Actinomycetota</taxon>
        <taxon>Actinomycetes</taxon>
        <taxon>Kitasatosporales</taxon>
        <taxon>Streptomycetaceae</taxon>
        <taxon>Streptomyces</taxon>
    </lineage>
</organism>
<comment type="caution">
    <text evidence="2">The sequence shown here is derived from an EMBL/GenBank/DDBJ whole genome shotgun (WGS) entry which is preliminary data.</text>
</comment>
<dbReference type="Proteomes" id="UP000176087">
    <property type="component" value="Unassembled WGS sequence"/>
</dbReference>
<keyword evidence="3" id="KW-1185">Reference proteome</keyword>
<protein>
    <submittedName>
        <fullName evidence="2">4-hydroxybenzoyl-CoA thioesterase</fullName>
    </submittedName>
</protein>
<name>A0A1E7JHX9_9ACTN</name>
<dbReference type="STRING" id="933944.AN215_27440"/>
<dbReference type="Gene3D" id="3.10.129.10">
    <property type="entry name" value="Hotdog Thioesterase"/>
    <property type="match status" value="1"/>
</dbReference>
<reference evidence="2 3" key="1">
    <citation type="journal article" date="2016" name="Front. Microbiol.">
        <title>Comparative Genomics Analysis of Streptomyces Species Reveals Their Adaptation to the Marine Environment and Their Diversity at the Genomic Level.</title>
        <authorList>
            <person name="Tian X."/>
            <person name="Zhang Z."/>
            <person name="Yang T."/>
            <person name="Chen M."/>
            <person name="Li J."/>
            <person name="Chen F."/>
            <person name="Yang J."/>
            <person name="Li W."/>
            <person name="Zhang B."/>
            <person name="Zhang Z."/>
            <person name="Wu J."/>
            <person name="Zhang C."/>
            <person name="Long L."/>
            <person name="Xiao J."/>
        </authorList>
    </citation>
    <scope>NUCLEOTIDE SEQUENCE [LARGE SCALE GENOMIC DNA]</scope>
    <source>
        <strain evidence="2 3">SCSIO 10390</strain>
    </source>
</reference>
<sequence>MAEKAARVVTPYEGTGHRPWVDTAPVPAPLALHSTPVRPEWVDYNGHMSESCYLLVFGDNSDAFFRFLGIDEEYRARGGSLYTVETHLHNRREAAEGEPLRLTLRLLDHDAKRVHLFHEMRHGRDDALLATAEQMLLHVDTEQGRACPFPGELLRRLGAIQTAHDALPVPGTVGKPMGIPGDRGRRAT</sequence>
<gene>
    <name evidence="2" type="ORF">AN215_27440</name>
</gene>
<evidence type="ECO:0000256" key="1">
    <source>
        <dbReference type="SAM" id="MobiDB-lite"/>
    </source>
</evidence>
<dbReference type="PATRIC" id="fig|933944.5.peg.3796"/>
<dbReference type="SUPFAM" id="SSF54637">
    <property type="entry name" value="Thioesterase/thiol ester dehydrase-isomerase"/>
    <property type="match status" value="1"/>
</dbReference>
<dbReference type="AlphaFoldDB" id="A0A1E7JHX9"/>
<evidence type="ECO:0000313" key="2">
    <source>
        <dbReference type="EMBL" id="OEU86061.1"/>
    </source>
</evidence>
<dbReference type="InterPro" id="IPR029069">
    <property type="entry name" value="HotDog_dom_sf"/>
</dbReference>
<dbReference type="OrthoDB" id="9803287at2"/>
<evidence type="ECO:0000313" key="3">
    <source>
        <dbReference type="Proteomes" id="UP000176087"/>
    </source>
</evidence>